<dbReference type="RefSeq" id="WP_060385481.1">
    <property type="nucleotide sequence ID" value="NZ_DAWEKG010000045.1"/>
</dbReference>
<dbReference type="NCBIfam" id="TIGR00745">
    <property type="entry name" value="apbA_panE"/>
    <property type="match status" value="1"/>
</dbReference>
<dbReference type="InterPro" id="IPR003710">
    <property type="entry name" value="ApbA"/>
</dbReference>
<dbReference type="Pfam" id="PF02558">
    <property type="entry name" value="ApbA"/>
    <property type="match status" value="1"/>
</dbReference>
<dbReference type="Gene3D" id="1.10.1040.10">
    <property type="entry name" value="N-(1-d-carboxylethyl)-l-norvaline Dehydrogenase, domain 2"/>
    <property type="match status" value="1"/>
</dbReference>
<keyword evidence="5 9" id="KW-0521">NADP</keyword>
<gene>
    <name evidence="13" type="ORF">AA415_01021</name>
</gene>
<dbReference type="PANTHER" id="PTHR21708">
    <property type="entry name" value="PROBABLE 2-DEHYDROPANTOATE 2-REDUCTASE"/>
    <property type="match status" value="1"/>
</dbReference>
<dbReference type="EMBL" id="LRGC01000004">
    <property type="protein sequence ID" value="KWR55952.1"/>
    <property type="molecule type" value="Genomic_DNA"/>
</dbReference>
<proteinExistence type="inferred from homology"/>
<sequence length="314" mass="33856">MKNNNLKYLIAGTGGVGGSIAAFLALAGKDVTCIARGGHLAALRENGLKLHSDLKGEHTLAVPAYTAEEYAALASSADAYKADVIFVCVKGYSVDSITELIRHAAHKDTVVIPILNVYGTGPRIQRLIPGVTVLDGCIYIVGFVSGKGEITQMGKIFRLVYGAHKDTIVSRETLAAIQRDLQESGIKADISPDINRDTFVKWSFISAMAVTGAYYDVPMGEVQKPGKVRDTFIGLSQESAALGRKLGIGFEEDIVAYNLKVIDKLAPESTASMQKDMARGHQSEVQGLLFDMIAAAEEQNIDIPTYRMVAEKFK</sequence>
<keyword evidence="10" id="KW-0472">Membrane</keyword>
<dbReference type="InterPro" id="IPR013752">
    <property type="entry name" value="KPA_reductase"/>
</dbReference>
<evidence type="ECO:0000259" key="12">
    <source>
        <dbReference type="Pfam" id="PF08546"/>
    </source>
</evidence>
<name>A0A108T9R3_BACSE</name>
<dbReference type="EC" id="1.1.1.169" evidence="3 9"/>
<dbReference type="GO" id="GO:0008677">
    <property type="term" value="F:2-dehydropantoate 2-reductase activity"/>
    <property type="evidence" value="ECO:0007669"/>
    <property type="project" value="UniProtKB-EC"/>
</dbReference>
<keyword evidence="9" id="KW-0566">Pantothenate biosynthesis</keyword>
<comment type="pathway">
    <text evidence="1 9">Cofactor biosynthesis; (R)-pantothenate biosynthesis; (R)-pantoate from 3-methyl-2-oxobutanoate: step 2/2.</text>
</comment>
<dbReference type="Gene3D" id="3.40.50.720">
    <property type="entry name" value="NAD(P)-binding Rossmann-like Domain"/>
    <property type="match status" value="1"/>
</dbReference>
<dbReference type="Proteomes" id="UP000056419">
    <property type="component" value="Unassembled WGS sequence"/>
</dbReference>
<comment type="catalytic activity">
    <reaction evidence="8 9">
        <text>(R)-pantoate + NADP(+) = 2-dehydropantoate + NADPH + H(+)</text>
        <dbReference type="Rhea" id="RHEA:16233"/>
        <dbReference type="ChEBI" id="CHEBI:11561"/>
        <dbReference type="ChEBI" id="CHEBI:15378"/>
        <dbReference type="ChEBI" id="CHEBI:15980"/>
        <dbReference type="ChEBI" id="CHEBI:57783"/>
        <dbReference type="ChEBI" id="CHEBI:58349"/>
        <dbReference type="EC" id="1.1.1.169"/>
    </reaction>
</comment>
<evidence type="ECO:0000256" key="3">
    <source>
        <dbReference type="ARBA" id="ARBA00013014"/>
    </source>
</evidence>
<dbReference type="InterPro" id="IPR051402">
    <property type="entry name" value="KPR-Related"/>
</dbReference>
<dbReference type="SUPFAM" id="SSF51735">
    <property type="entry name" value="NAD(P)-binding Rossmann-fold domains"/>
    <property type="match status" value="1"/>
</dbReference>
<evidence type="ECO:0000256" key="10">
    <source>
        <dbReference type="SAM" id="Phobius"/>
    </source>
</evidence>
<dbReference type="Pfam" id="PF08546">
    <property type="entry name" value="ApbA_C"/>
    <property type="match status" value="1"/>
</dbReference>
<evidence type="ECO:0000256" key="9">
    <source>
        <dbReference type="RuleBase" id="RU362068"/>
    </source>
</evidence>
<dbReference type="UniPathway" id="UPA00028">
    <property type="reaction ID" value="UER00004"/>
</dbReference>
<reference evidence="13 14" key="1">
    <citation type="journal article" date="2016" name="BMC Genomics">
        <title>Type VI secretion systems of human gut Bacteroidales segregate into three genetic architectures, two of which are contained on mobile genetic elements.</title>
        <authorList>
            <person name="Coyne M.J."/>
            <person name="Roelofs K.G."/>
            <person name="Comstock L.E."/>
        </authorList>
    </citation>
    <scope>NUCLEOTIDE SEQUENCE [LARGE SCALE GENOMIC DNA]</scope>
    <source>
        <strain evidence="13 14">CL09T03C01</strain>
    </source>
</reference>
<evidence type="ECO:0000256" key="6">
    <source>
        <dbReference type="ARBA" id="ARBA00023002"/>
    </source>
</evidence>
<keyword evidence="6 9" id="KW-0560">Oxidoreductase</keyword>
<dbReference type="AlphaFoldDB" id="A0A108T9R3"/>
<keyword evidence="10" id="KW-0812">Transmembrane</keyword>
<comment type="caution">
    <text evidence="13">The sequence shown here is derived from an EMBL/GenBank/DDBJ whole genome shotgun (WGS) entry which is preliminary data.</text>
</comment>
<dbReference type="InterPro" id="IPR013332">
    <property type="entry name" value="KPR_N"/>
</dbReference>
<evidence type="ECO:0000313" key="13">
    <source>
        <dbReference type="EMBL" id="KWR55952.1"/>
    </source>
</evidence>
<keyword evidence="14" id="KW-1185">Reference proteome</keyword>
<dbReference type="PATRIC" id="fig|46506.5.peg.1097"/>
<evidence type="ECO:0000256" key="5">
    <source>
        <dbReference type="ARBA" id="ARBA00022857"/>
    </source>
</evidence>
<evidence type="ECO:0000256" key="2">
    <source>
        <dbReference type="ARBA" id="ARBA00007870"/>
    </source>
</evidence>
<evidence type="ECO:0000256" key="4">
    <source>
        <dbReference type="ARBA" id="ARBA00019465"/>
    </source>
</evidence>
<dbReference type="InterPro" id="IPR008927">
    <property type="entry name" value="6-PGluconate_DH-like_C_sf"/>
</dbReference>
<evidence type="ECO:0000256" key="8">
    <source>
        <dbReference type="ARBA" id="ARBA00048793"/>
    </source>
</evidence>
<evidence type="ECO:0000259" key="11">
    <source>
        <dbReference type="Pfam" id="PF02558"/>
    </source>
</evidence>
<dbReference type="GO" id="GO:0015940">
    <property type="term" value="P:pantothenate biosynthetic process"/>
    <property type="evidence" value="ECO:0007669"/>
    <property type="project" value="UniProtKB-UniPathway"/>
</dbReference>
<feature type="transmembrane region" description="Helical" evidence="10">
    <location>
        <begin position="6"/>
        <end position="27"/>
    </location>
</feature>
<keyword evidence="10" id="KW-1133">Transmembrane helix</keyword>
<dbReference type="InterPro" id="IPR036291">
    <property type="entry name" value="NAD(P)-bd_dom_sf"/>
</dbReference>
<dbReference type="InterPro" id="IPR013328">
    <property type="entry name" value="6PGD_dom2"/>
</dbReference>
<feature type="domain" description="Ketopantoate reductase N-terminal" evidence="11">
    <location>
        <begin position="8"/>
        <end position="164"/>
    </location>
</feature>
<accession>A0A108T9R3</accession>
<feature type="domain" description="Ketopantoate reductase C-terminal" evidence="12">
    <location>
        <begin position="193"/>
        <end position="312"/>
    </location>
</feature>
<dbReference type="GO" id="GO:0005737">
    <property type="term" value="C:cytoplasm"/>
    <property type="evidence" value="ECO:0007669"/>
    <property type="project" value="TreeGrafter"/>
</dbReference>
<dbReference type="STRING" id="46506.AA415_01021"/>
<organism evidence="13 14">
    <name type="scientific">Bacteroides stercoris</name>
    <dbReference type="NCBI Taxonomy" id="46506"/>
    <lineage>
        <taxon>Bacteria</taxon>
        <taxon>Pseudomonadati</taxon>
        <taxon>Bacteroidota</taxon>
        <taxon>Bacteroidia</taxon>
        <taxon>Bacteroidales</taxon>
        <taxon>Bacteroidaceae</taxon>
        <taxon>Bacteroides</taxon>
    </lineage>
</organism>
<dbReference type="SUPFAM" id="SSF48179">
    <property type="entry name" value="6-phosphogluconate dehydrogenase C-terminal domain-like"/>
    <property type="match status" value="1"/>
</dbReference>
<comment type="similarity">
    <text evidence="2 9">Belongs to the ketopantoate reductase family.</text>
</comment>
<evidence type="ECO:0000313" key="14">
    <source>
        <dbReference type="Proteomes" id="UP000056419"/>
    </source>
</evidence>
<comment type="function">
    <text evidence="9">Catalyzes the NADPH-dependent reduction of ketopantoate into pantoic acid.</text>
</comment>
<protein>
    <recommendedName>
        <fullName evidence="4 9">2-dehydropantoate 2-reductase</fullName>
        <ecNumber evidence="3 9">1.1.1.169</ecNumber>
    </recommendedName>
    <alternativeName>
        <fullName evidence="7 9">Ketopantoate reductase</fullName>
    </alternativeName>
</protein>
<evidence type="ECO:0000256" key="1">
    <source>
        <dbReference type="ARBA" id="ARBA00004994"/>
    </source>
</evidence>
<evidence type="ECO:0000256" key="7">
    <source>
        <dbReference type="ARBA" id="ARBA00032024"/>
    </source>
</evidence>
<dbReference type="PANTHER" id="PTHR21708:SF26">
    <property type="entry name" value="2-DEHYDROPANTOATE 2-REDUCTASE"/>
    <property type="match status" value="1"/>
</dbReference>